<evidence type="ECO:0000313" key="3">
    <source>
        <dbReference type="Proteomes" id="UP000708208"/>
    </source>
</evidence>
<keyword evidence="3" id="KW-1185">Reference proteome</keyword>
<feature type="non-terminal residue" evidence="2">
    <location>
        <position position="1"/>
    </location>
</feature>
<dbReference type="AlphaFoldDB" id="A0A8J2PPT1"/>
<evidence type="ECO:0000313" key="2">
    <source>
        <dbReference type="EMBL" id="CAG7822806.1"/>
    </source>
</evidence>
<feature type="region of interest" description="Disordered" evidence="1">
    <location>
        <begin position="184"/>
        <end position="256"/>
    </location>
</feature>
<reference evidence="2" key="1">
    <citation type="submission" date="2021-06" db="EMBL/GenBank/DDBJ databases">
        <authorList>
            <person name="Hodson N. C."/>
            <person name="Mongue J. A."/>
            <person name="Jaron S. K."/>
        </authorList>
    </citation>
    <scope>NUCLEOTIDE SEQUENCE</scope>
</reference>
<dbReference type="EMBL" id="CAJVCH010527509">
    <property type="protein sequence ID" value="CAG7822806.1"/>
    <property type="molecule type" value="Genomic_DNA"/>
</dbReference>
<feature type="non-terminal residue" evidence="2">
    <location>
        <position position="256"/>
    </location>
</feature>
<organism evidence="2 3">
    <name type="scientific">Allacma fusca</name>
    <dbReference type="NCBI Taxonomy" id="39272"/>
    <lineage>
        <taxon>Eukaryota</taxon>
        <taxon>Metazoa</taxon>
        <taxon>Ecdysozoa</taxon>
        <taxon>Arthropoda</taxon>
        <taxon>Hexapoda</taxon>
        <taxon>Collembola</taxon>
        <taxon>Symphypleona</taxon>
        <taxon>Sminthuridae</taxon>
        <taxon>Allacma</taxon>
    </lineage>
</organism>
<evidence type="ECO:0000256" key="1">
    <source>
        <dbReference type="SAM" id="MobiDB-lite"/>
    </source>
</evidence>
<protein>
    <submittedName>
        <fullName evidence="2">Uncharacterized protein</fullName>
    </submittedName>
</protein>
<name>A0A8J2PPT1_9HEXA</name>
<proteinExistence type="predicted"/>
<comment type="caution">
    <text evidence="2">The sequence shown here is derived from an EMBL/GenBank/DDBJ whole genome shotgun (WGS) entry which is preliminary data.</text>
</comment>
<accession>A0A8J2PPT1</accession>
<gene>
    <name evidence="2" type="ORF">AFUS01_LOCUS33058</name>
</gene>
<feature type="compositionally biased region" description="Polar residues" evidence="1">
    <location>
        <begin position="206"/>
        <end position="215"/>
    </location>
</feature>
<sequence length="256" mass="27999">IAKTKDSGLSLCPSLRCDCVGLIHPFCPYFIPEYINPWKDTTVINPIKIQLNELISHVDALRHSVDSYVGPHITQDFRNINATLEQLEIKFDKVPIPSDDSLNRNLRKQGLRALNEALLAFYDAIYANEANGCSQCLPLGGPAPSNLSHHAPTINTPPSPTSDPQPTDQDALDEALVTNITNILDSPDSVKSRSPGLDTVDDSLDEQTTIVTTPEESLHDAPADSSEPLFSSSHDITPDNVFLSPEEMRIPHPTST</sequence>
<feature type="region of interest" description="Disordered" evidence="1">
    <location>
        <begin position="147"/>
        <end position="169"/>
    </location>
</feature>
<dbReference type="Proteomes" id="UP000708208">
    <property type="component" value="Unassembled WGS sequence"/>
</dbReference>